<dbReference type="PRINTS" id="PR00502">
    <property type="entry name" value="NUDIXFAMILY"/>
</dbReference>
<sequence length="159" mass="17709">MPRASVKLLLLDEHDRVLLVHAADPRTGLRSWYPVGGGVDLGESLDQAARREAYEETGLAVLPPGDHVWTREHTYRFDGRTVEVHEDWLLHRVAHYVPAPAQLSDYEVRTVLGFRWWSTDVLRSATETVFPPTLGDLLAALLRDGIPAAPVDISDPTAP</sequence>
<dbReference type="InterPro" id="IPR015797">
    <property type="entry name" value="NUDIX_hydrolase-like_dom_sf"/>
</dbReference>
<dbReference type="GO" id="GO:0016787">
    <property type="term" value="F:hydrolase activity"/>
    <property type="evidence" value="ECO:0007669"/>
    <property type="project" value="UniProtKB-KW"/>
</dbReference>
<dbReference type="CDD" id="cd04685">
    <property type="entry name" value="NUDIX_Hydrolase"/>
    <property type="match status" value="1"/>
</dbReference>
<dbReference type="InterPro" id="IPR000086">
    <property type="entry name" value="NUDIX_hydrolase_dom"/>
</dbReference>
<comment type="similarity">
    <text evidence="2 5">Belongs to the Nudix hydrolase family.</text>
</comment>
<dbReference type="Proteomes" id="UP000293291">
    <property type="component" value="Unassembled WGS sequence"/>
</dbReference>
<dbReference type="PROSITE" id="PS51462">
    <property type="entry name" value="NUDIX"/>
    <property type="match status" value="1"/>
</dbReference>
<comment type="cofactor">
    <cofactor evidence="1">
        <name>Mg(2+)</name>
        <dbReference type="ChEBI" id="CHEBI:18420"/>
    </cofactor>
</comment>
<dbReference type="RefSeq" id="WP_129456422.1">
    <property type="nucleotide sequence ID" value="NZ_JACXYX010000006.1"/>
</dbReference>
<evidence type="ECO:0000256" key="2">
    <source>
        <dbReference type="ARBA" id="ARBA00005582"/>
    </source>
</evidence>
<comment type="caution">
    <text evidence="7">The sequence shown here is derived from an EMBL/GenBank/DDBJ whole genome shotgun (WGS) entry which is preliminary data.</text>
</comment>
<keyword evidence="3 5" id="KW-0378">Hydrolase</keyword>
<evidence type="ECO:0000256" key="4">
    <source>
        <dbReference type="ARBA" id="ARBA00022842"/>
    </source>
</evidence>
<dbReference type="PANTHER" id="PTHR43046:SF12">
    <property type="entry name" value="GDP-MANNOSE MANNOSYL HYDROLASE"/>
    <property type="match status" value="1"/>
</dbReference>
<proteinExistence type="inferred from homology"/>
<gene>
    <name evidence="7" type="ORF">EUA07_17310</name>
</gene>
<dbReference type="EMBL" id="SDWU01000021">
    <property type="protein sequence ID" value="RYB98778.1"/>
    <property type="molecule type" value="Genomic_DNA"/>
</dbReference>
<dbReference type="Pfam" id="PF00293">
    <property type="entry name" value="NUDIX"/>
    <property type="match status" value="1"/>
</dbReference>
<dbReference type="InterPro" id="IPR020476">
    <property type="entry name" value="Nudix_hydrolase"/>
</dbReference>
<dbReference type="InterPro" id="IPR020084">
    <property type="entry name" value="NUDIX_hydrolase_CS"/>
</dbReference>
<evidence type="ECO:0000256" key="5">
    <source>
        <dbReference type="RuleBase" id="RU003476"/>
    </source>
</evidence>
<dbReference type="OrthoDB" id="9804442at2"/>
<protein>
    <submittedName>
        <fullName evidence="7">NUDIX domain-containing protein</fullName>
    </submittedName>
</protein>
<evidence type="ECO:0000259" key="6">
    <source>
        <dbReference type="PROSITE" id="PS51462"/>
    </source>
</evidence>
<dbReference type="PANTHER" id="PTHR43046">
    <property type="entry name" value="GDP-MANNOSE MANNOSYL HYDROLASE"/>
    <property type="match status" value="1"/>
</dbReference>
<evidence type="ECO:0000313" key="8">
    <source>
        <dbReference type="Proteomes" id="UP000293291"/>
    </source>
</evidence>
<evidence type="ECO:0000313" key="7">
    <source>
        <dbReference type="EMBL" id="RYB98778.1"/>
    </source>
</evidence>
<accession>A0A4Q2S883</accession>
<dbReference type="Gene3D" id="3.90.79.10">
    <property type="entry name" value="Nucleoside Triphosphate Pyrophosphohydrolase"/>
    <property type="match status" value="1"/>
</dbReference>
<dbReference type="PROSITE" id="PS00893">
    <property type="entry name" value="NUDIX_BOX"/>
    <property type="match status" value="1"/>
</dbReference>
<feature type="domain" description="Nudix hydrolase" evidence="6">
    <location>
        <begin position="1"/>
        <end position="138"/>
    </location>
</feature>
<evidence type="ECO:0000256" key="1">
    <source>
        <dbReference type="ARBA" id="ARBA00001946"/>
    </source>
</evidence>
<dbReference type="AlphaFoldDB" id="A0A4Q2S883"/>
<dbReference type="SUPFAM" id="SSF55811">
    <property type="entry name" value="Nudix"/>
    <property type="match status" value="1"/>
</dbReference>
<evidence type="ECO:0000256" key="3">
    <source>
        <dbReference type="ARBA" id="ARBA00022801"/>
    </source>
</evidence>
<name>A0A4Q2S883_9ACTN</name>
<keyword evidence="4" id="KW-0460">Magnesium</keyword>
<reference evidence="7 8" key="1">
    <citation type="submission" date="2019-01" db="EMBL/GenBank/DDBJ databases">
        <title>Novel species of Nocardioides.</title>
        <authorList>
            <person name="Liu Q."/>
            <person name="Xin Y.-H."/>
        </authorList>
    </citation>
    <scope>NUCLEOTIDE SEQUENCE [LARGE SCALE GENOMIC DNA]</scope>
    <source>
        <strain evidence="7 8">CGMCC 4.6875</strain>
    </source>
</reference>
<organism evidence="7 8">
    <name type="scientific">Nocardioides ganghwensis</name>
    <dbReference type="NCBI Taxonomy" id="252230"/>
    <lineage>
        <taxon>Bacteria</taxon>
        <taxon>Bacillati</taxon>
        <taxon>Actinomycetota</taxon>
        <taxon>Actinomycetes</taxon>
        <taxon>Propionibacteriales</taxon>
        <taxon>Nocardioidaceae</taxon>
        <taxon>Nocardioides</taxon>
    </lineage>
</organism>
<keyword evidence="8" id="KW-1185">Reference proteome</keyword>